<feature type="compositionally biased region" description="Basic and acidic residues" evidence="1">
    <location>
        <begin position="31"/>
        <end position="40"/>
    </location>
</feature>
<name>A0AA35WVH1_GEOBA</name>
<dbReference type="EMBL" id="CASHTH010002316">
    <property type="protein sequence ID" value="CAI8028077.1"/>
    <property type="molecule type" value="Genomic_DNA"/>
</dbReference>
<evidence type="ECO:0000256" key="1">
    <source>
        <dbReference type="SAM" id="MobiDB-lite"/>
    </source>
</evidence>
<dbReference type="AlphaFoldDB" id="A0AA35WVH1"/>
<reference evidence="2" key="1">
    <citation type="submission" date="2023-03" db="EMBL/GenBank/DDBJ databases">
        <authorList>
            <person name="Steffen K."/>
            <person name="Cardenas P."/>
        </authorList>
    </citation>
    <scope>NUCLEOTIDE SEQUENCE</scope>
</reference>
<feature type="compositionally biased region" description="Basic and acidic residues" evidence="1">
    <location>
        <begin position="9"/>
        <end position="18"/>
    </location>
</feature>
<accession>A0AA35WVH1</accession>
<sequence>METGVIAVEMKEGGREGAGEDDDEVSGSQNHDSRSNTSLEREVMAVVTSHVMFQWSRLLRPTYSPRISISITPTVSTTYVYQTDYTGL</sequence>
<dbReference type="Proteomes" id="UP001174909">
    <property type="component" value="Unassembled WGS sequence"/>
</dbReference>
<comment type="caution">
    <text evidence="2">The sequence shown here is derived from an EMBL/GenBank/DDBJ whole genome shotgun (WGS) entry which is preliminary data.</text>
</comment>
<feature type="region of interest" description="Disordered" evidence="1">
    <location>
        <begin position="1"/>
        <end position="40"/>
    </location>
</feature>
<keyword evidence="3" id="KW-1185">Reference proteome</keyword>
<protein>
    <submittedName>
        <fullName evidence="2">Uncharacterized protein</fullName>
    </submittedName>
</protein>
<organism evidence="2 3">
    <name type="scientific">Geodia barretti</name>
    <name type="common">Barrett's horny sponge</name>
    <dbReference type="NCBI Taxonomy" id="519541"/>
    <lineage>
        <taxon>Eukaryota</taxon>
        <taxon>Metazoa</taxon>
        <taxon>Porifera</taxon>
        <taxon>Demospongiae</taxon>
        <taxon>Heteroscleromorpha</taxon>
        <taxon>Tetractinellida</taxon>
        <taxon>Astrophorina</taxon>
        <taxon>Geodiidae</taxon>
        <taxon>Geodia</taxon>
    </lineage>
</organism>
<proteinExistence type="predicted"/>
<evidence type="ECO:0000313" key="2">
    <source>
        <dbReference type="EMBL" id="CAI8028077.1"/>
    </source>
</evidence>
<gene>
    <name evidence="2" type="ORF">GBAR_LOCUS15997</name>
</gene>
<evidence type="ECO:0000313" key="3">
    <source>
        <dbReference type="Proteomes" id="UP001174909"/>
    </source>
</evidence>